<accession>A0A4Y8WM39</accession>
<reference evidence="1 2" key="1">
    <citation type="submission" date="2019-03" db="EMBL/GenBank/DDBJ databases">
        <title>Porphyromonas levii Isolated from the Uterus of Dairy Cows.</title>
        <authorList>
            <person name="Francis A.M."/>
        </authorList>
    </citation>
    <scope>NUCLEOTIDE SEQUENCE [LARGE SCALE GENOMIC DNA]</scope>
    <source>
        <strain evidence="1 2">AF5678</strain>
    </source>
</reference>
<keyword evidence="2" id="KW-1185">Reference proteome</keyword>
<dbReference type="PROSITE" id="PS51257">
    <property type="entry name" value="PROKAR_LIPOPROTEIN"/>
    <property type="match status" value="1"/>
</dbReference>
<dbReference type="Proteomes" id="UP000297225">
    <property type="component" value="Unassembled WGS sequence"/>
</dbReference>
<dbReference type="EMBL" id="SPNC01000346">
    <property type="protein sequence ID" value="TFH93780.1"/>
    <property type="molecule type" value="Genomic_DNA"/>
</dbReference>
<evidence type="ECO:0000313" key="2">
    <source>
        <dbReference type="Proteomes" id="UP000297225"/>
    </source>
</evidence>
<comment type="caution">
    <text evidence="1">The sequence shown here is derived from an EMBL/GenBank/DDBJ whole genome shotgun (WGS) entry which is preliminary data.</text>
</comment>
<gene>
    <name evidence="1" type="ORF">E4P47_10160</name>
</gene>
<sequence length="100" mass="11036">MMKKMMLAFVATMTMFAFTACTATPEGAVDKVVKASMKVEKIAEEQGAQADFDKAVDEYKKAVEGLKEFDEKEYTVEQMEEIAKSGLRVAKAGVQQALPF</sequence>
<dbReference type="AlphaFoldDB" id="A0A4Y8WM39"/>
<organism evidence="1 2">
    <name type="scientific">Porphyromonas levii</name>
    <dbReference type="NCBI Taxonomy" id="28114"/>
    <lineage>
        <taxon>Bacteria</taxon>
        <taxon>Pseudomonadati</taxon>
        <taxon>Bacteroidota</taxon>
        <taxon>Bacteroidia</taxon>
        <taxon>Bacteroidales</taxon>
        <taxon>Porphyromonadaceae</taxon>
        <taxon>Porphyromonas</taxon>
    </lineage>
</organism>
<name>A0A4Y8WM39_9PORP</name>
<protein>
    <submittedName>
        <fullName evidence="1">Uncharacterized protein</fullName>
    </submittedName>
</protein>
<proteinExistence type="predicted"/>
<dbReference type="RefSeq" id="WP_134849593.1">
    <property type="nucleotide sequence ID" value="NZ_CP197400.1"/>
</dbReference>
<evidence type="ECO:0000313" key="1">
    <source>
        <dbReference type="EMBL" id="TFH93780.1"/>
    </source>
</evidence>